<proteinExistence type="predicted"/>
<dbReference type="EMBL" id="LAZR01068676">
    <property type="protein sequence ID" value="KKK49191.1"/>
    <property type="molecule type" value="Genomic_DNA"/>
</dbReference>
<gene>
    <name evidence="1" type="ORF">LCGC14_3137550</name>
</gene>
<feature type="non-terminal residue" evidence="1">
    <location>
        <position position="1"/>
    </location>
</feature>
<dbReference type="AlphaFoldDB" id="A0A0F8YM75"/>
<evidence type="ECO:0000313" key="1">
    <source>
        <dbReference type="EMBL" id="KKK49191.1"/>
    </source>
</evidence>
<name>A0A0F8YM75_9ZZZZ</name>
<sequence length="166" mass="18905">VVNELIISGIFINKGVLNDLSNSYYALNSHLHNITAFENSLDSEGTTGKVITRLLQSIKREKSAKKILDKTIKNINLKAKIIIDEQVLNIKKMAQCLKNVLEDYKLKTPKIVSNIKKIRAGSNKQFIEELVKTYKDIFLLLKLMNNYVSINITMAEIEKKKAIVKE</sequence>
<comment type="caution">
    <text evidence="1">The sequence shown here is derived from an EMBL/GenBank/DDBJ whole genome shotgun (WGS) entry which is preliminary data.</text>
</comment>
<organism evidence="1">
    <name type="scientific">marine sediment metagenome</name>
    <dbReference type="NCBI Taxonomy" id="412755"/>
    <lineage>
        <taxon>unclassified sequences</taxon>
        <taxon>metagenomes</taxon>
        <taxon>ecological metagenomes</taxon>
    </lineage>
</organism>
<reference evidence="1" key="1">
    <citation type="journal article" date="2015" name="Nature">
        <title>Complex archaea that bridge the gap between prokaryotes and eukaryotes.</title>
        <authorList>
            <person name="Spang A."/>
            <person name="Saw J.H."/>
            <person name="Jorgensen S.L."/>
            <person name="Zaremba-Niedzwiedzka K."/>
            <person name="Martijn J."/>
            <person name="Lind A.E."/>
            <person name="van Eijk R."/>
            <person name="Schleper C."/>
            <person name="Guy L."/>
            <person name="Ettema T.J."/>
        </authorList>
    </citation>
    <scope>NUCLEOTIDE SEQUENCE</scope>
</reference>
<protein>
    <submittedName>
        <fullName evidence="1">Uncharacterized protein</fullName>
    </submittedName>
</protein>
<accession>A0A0F8YM75</accession>
<dbReference type="Pfam" id="PF17239">
    <property type="entry name" value="DUF5312"/>
    <property type="match status" value="1"/>
</dbReference>
<dbReference type="InterPro" id="IPR035196">
    <property type="entry name" value="DUF5312"/>
</dbReference>